<name>A0A8J7YHG5_9EURY</name>
<accession>A0A8J7YHG5</accession>
<reference evidence="1" key="1">
    <citation type="submission" date="2021-06" db="EMBL/GenBank/DDBJ databases">
        <title>Halomicroarcula sp. F24A a new haloarchaeum isolated from saline soil.</title>
        <authorList>
            <person name="Duran-Viseras A."/>
            <person name="Sanchez-Porro C."/>
            <person name="Ventosa A."/>
        </authorList>
    </citation>
    <scope>NUCLEOTIDE SEQUENCE</scope>
    <source>
        <strain evidence="1">F24A</strain>
    </source>
</reference>
<sequence>MEDCRFAYALDGEHKSNIDSDAGPGVPITADSLAANRIETVSWLMLFSPPMVAEYGREWLLNAPAWKTRELDDGAVMLVASPDPTDWEEFRAARAELDEYFSRST</sequence>
<dbReference type="EMBL" id="RKLQ01000007">
    <property type="protein sequence ID" value="MBX0306060.1"/>
    <property type="molecule type" value="Genomic_DNA"/>
</dbReference>
<dbReference type="AlphaFoldDB" id="A0A8J7YHG5"/>
<proteinExistence type="predicted"/>
<protein>
    <submittedName>
        <fullName evidence="1">DUF3396 domain-containing protein</fullName>
    </submittedName>
</protein>
<organism evidence="1 2">
    <name type="scientific">Haloarcula salinisoli</name>
    <dbReference type="NCBI Taxonomy" id="2487746"/>
    <lineage>
        <taxon>Archaea</taxon>
        <taxon>Methanobacteriati</taxon>
        <taxon>Methanobacteriota</taxon>
        <taxon>Stenosarchaea group</taxon>
        <taxon>Halobacteria</taxon>
        <taxon>Halobacteriales</taxon>
        <taxon>Haloarculaceae</taxon>
        <taxon>Haloarcula</taxon>
    </lineage>
</organism>
<comment type="caution">
    <text evidence="1">The sequence shown here is derived from an EMBL/GenBank/DDBJ whole genome shotgun (WGS) entry which is preliminary data.</text>
</comment>
<evidence type="ECO:0000313" key="2">
    <source>
        <dbReference type="Proteomes" id="UP000783863"/>
    </source>
</evidence>
<evidence type="ECO:0000313" key="1">
    <source>
        <dbReference type="EMBL" id="MBX0306060.1"/>
    </source>
</evidence>
<keyword evidence="2" id="KW-1185">Reference proteome</keyword>
<dbReference type="Proteomes" id="UP000783863">
    <property type="component" value="Unassembled WGS sequence"/>
</dbReference>
<gene>
    <name evidence="1" type="ORF">EGD98_20655</name>
</gene>